<dbReference type="InParanoid" id="M4BWI6"/>
<evidence type="ECO:0000313" key="1">
    <source>
        <dbReference type="EnsemblProtists" id="HpaP810887"/>
    </source>
</evidence>
<sequence>MFLRRIKLWSSSFDTSNAARRTESSCKTLYNSSYCKINMMLLLYGPPFAYVIKFTFDRFRCGGQARSYLVRVRYT</sequence>
<evidence type="ECO:0000313" key="2">
    <source>
        <dbReference type="Proteomes" id="UP000011713"/>
    </source>
</evidence>
<reference evidence="1" key="2">
    <citation type="submission" date="2015-06" db="UniProtKB">
        <authorList>
            <consortium name="EnsemblProtists"/>
        </authorList>
    </citation>
    <scope>IDENTIFICATION</scope>
    <source>
        <strain evidence="1">Emoy2</strain>
    </source>
</reference>
<proteinExistence type="predicted"/>
<dbReference type="EMBL" id="JH598002">
    <property type="status" value="NOT_ANNOTATED_CDS"/>
    <property type="molecule type" value="Genomic_DNA"/>
</dbReference>
<dbReference type="HOGENOM" id="CLU_2676327_0_0_1"/>
<dbReference type="VEuPathDB" id="FungiDB:HpaG810887"/>
<keyword evidence="2" id="KW-1185">Reference proteome</keyword>
<dbReference type="EnsemblProtists" id="HpaT810887">
    <property type="protein sequence ID" value="HpaP810887"/>
    <property type="gene ID" value="HpaG810887"/>
</dbReference>
<name>M4BWI6_HYAAE</name>
<reference evidence="2" key="1">
    <citation type="journal article" date="2010" name="Science">
        <title>Signatures of adaptation to obligate biotrophy in the Hyaloperonospora arabidopsidis genome.</title>
        <authorList>
            <person name="Baxter L."/>
            <person name="Tripathy S."/>
            <person name="Ishaque N."/>
            <person name="Boot N."/>
            <person name="Cabral A."/>
            <person name="Kemen E."/>
            <person name="Thines M."/>
            <person name="Ah-Fong A."/>
            <person name="Anderson R."/>
            <person name="Badejoko W."/>
            <person name="Bittner-Eddy P."/>
            <person name="Boore J.L."/>
            <person name="Chibucos M.C."/>
            <person name="Coates M."/>
            <person name="Dehal P."/>
            <person name="Delehaunty K."/>
            <person name="Dong S."/>
            <person name="Downton P."/>
            <person name="Dumas B."/>
            <person name="Fabro G."/>
            <person name="Fronick C."/>
            <person name="Fuerstenberg S.I."/>
            <person name="Fulton L."/>
            <person name="Gaulin E."/>
            <person name="Govers F."/>
            <person name="Hughes L."/>
            <person name="Humphray S."/>
            <person name="Jiang R.H."/>
            <person name="Judelson H."/>
            <person name="Kamoun S."/>
            <person name="Kyung K."/>
            <person name="Meijer H."/>
            <person name="Minx P."/>
            <person name="Morris P."/>
            <person name="Nelson J."/>
            <person name="Phuntumart V."/>
            <person name="Qutob D."/>
            <person name="Rehmany A."/>
            <person name="Rougon-Cardoso A."/>
            <person name="Ryden P."/>
            <person name="Torto-Alalibo T."/>
            <person name="Studholme D."/>
            <person name="Wang Y."/>
            <person name="Win J."/>
            <person name="Wood J."/>
            <person name="Clifton S.W."/>
            <person name="Rogers J."/>
            <person name="Van den Ackerveken G."/>
            <person name="Jones J.D."/>
            <person name="McDowell J.M."/>
            <person name="Beynon J."/>
            <person name="Tyler B.M."/>
        </authorList>
    </citation>
    <scope>NUCLEOTIDE SEQUENCE [LARGE SCALE GENOMIC DNA]</scope>
    <source>
        <strain evidence="2">Emoy2</strain>
    </source>
</reference>
<protein>
    <submittedName>
        <fullName evidence="1">Uncharacterized protein</fullName>
    </submittedName>
</protein>
<accession>M4BWI6</accession>
<dbReference type="AlphaFoldDB" id="M4BWI6"/>
<organism evidence="1 2">
    <name type="scientific">Hyaloperonospora arabidopsidis (strain Emoy2)</name>
    <name type="common">Downy mildew agent</name>
    <name type="synonym">Peronospora arabidopsidis</name>
    <dbReference type="NCBI Taxonomy" id="559515"/>
    <lineage>
        <taxon>Eukaryota</taxon>
        <taxon>Sar</taxon>
        <taxon>Stramenopiles</taxon>
        <taxon>Oomycota</taxon>
        <taxon>Peronosporomycetes</taxon>
        <taxon>Peronosporales</taxon>
        <taxon>Peronosporaceae</taxon>
        <taxon>Hyaloperonospora</taxon>
    </lineage>
</organism>
<dbReference type="Proteomes" id="UP000011713">
    <property type="component" value="Unassembled WGS sequence"/>
</dbReference>